<dbReference type="OrthoDB" id="36306at2157"/>
<dbReference type="STRING" id="671065.MetMK1DRAFT_00020700"/>
<keyword evidence="1" id="KW-0560">Oxidoreductase</keyword>
<dbReference type="RefSeq" id="WP_009073256.1">
    <property type="nucleotide sequence ID" value="NZ_JH597768.1"/>
</dbReference>
<dbReference type="eggNOG" id="arCOG01299">
    <property type="taxonomic scope" value="Archaea"/>
</dbReference>
<dbReference type="HOGENOM" id="CLU_564558_0_0_2"/>
<evidence type="ECO:0000256" key="1">
    <source>
        <dbReference type="ARBA" id="ARBA00023002"/>
    </source>
</evidence>
<dbReference type="Pfam" id="PF04324">
    <property type="entry name" value="Fer2_BFD"/>
    <property type="match status" value="1"/>
</dbReference>
<sequence length="460" mass="51763">MEVRSKRHGRVRVPFDCEKGMPHTEAIVKGIRVDMCGEDWPRPKDTGLKISGLLLHKLKLVRYTPWLLQEISTRLNIPSSYTAEDYTLDKMNVDTLIVGGGTSGIFALRRTKGLLIANDLETDVLLDPMTETSDLANTVKQTLKSESSRILKGDFLGKFSEGYLLRVERRLILVNPSKIIFATGGRYLPPIFEGNDLPHVISRRLYLRRRKRYNKVLVLGSSDDAVRTAIVAKGKVLTPEGVKLFSRRGLELIEEHGVEVEEVKWLRVKAKSESLEATWDKGQGKFDAIVFSPVKQPRVEPIANSGCAYKFYPNMGIYLPEHDMDGYMKECNHYVTGGGRGIWWEELSALSGTTPFDPEAVQQLKEGLKETTLRQYYTNDFITVKSPYLYGEGGYMCLCEDVTYEDIMEVVRKGYVDVEAIKRTTGLATGMCQGKACSYIAGSVTRSNSLITFRSPLLTM</sequence>
<dbReference type="InterPro" id="IPR007419">
    <property type="entry name" value="BFD-like_2Fe2S-bd_dom"/>
</dbReference>
<protein>
    <submittedName>
        <fullName evidence="3">Bacterioferritin-associated ferredoxin</fullName>
    </submittedName>
</protein>
<evidence type="ECO:0000259" key="2">
    <source>
        <dbReference type="Pfam" id="PF04324"/>
    </source>
</evidence>
<feature type="domain" description="BFD-like [2Fe-2S]-binding" evidence="2">
    <location>
        <begin position="395"/>
        <end position="437"/>
    </location>
</feature>
<dbReference type="InterPro" id="IPR036188">
    <property type="entry name" value="FAD/NAD-bd_sf"/>
</dbReference>
<name>H2C693_9CREN</name>
<reference evidence="3 4" key="1">
    <citation type="submission" date="2012-01" db="EMBL/GenBank/DDBJ databases">
        <title>Improved High-Quality Draft sequence of Metallosphaera yellowstonensis MK1.</title>
        <authorList>
            <consortium name="US DOE Joint Genome Institute"/>
            <person name="Lucas S."/>
            <person name="Han J."/>
            <person name="Cheng J.-F."/>
            <person name="Goodwin L."/>
            <person name="Pitluck S."/>
            <person name="Peters L."/>
            <person name="Teshima H."/>
            <person name="Detter J.C."/>
            <person name="Han C."/>
            <person name="Tapia R."/>
            <person name="Land M."/>
            <person name="Hauser L."/>
            <person name="Kyrpides N."/>
            <person name="Kozubal M."/>
            <person name="Macur R.E."/>
            <person name="Jay Z."/>
            <person name="Inskeep W."/>
            <person name="Woyke T."/>
        </authorList>
    </citation>
    <scope>NUCLEOTIDE SEQUENCE [LARGE SCALE GENOMIC DNA]</scope>
    <source>
        <strain evidence="3 4">MK1</strain>
    </source>
</reference>
<evidence type="ECO:0000313" key="3">
    <source>
        <dbReference type="EMBL" id="EHP69320.1"/>
    </source>
</evidence>
<evidence type="ECO:0000313" key="4">
    <source>
        <dbReference type="Proteomes" id="UP000003980"/>
    </source>
</evidence>
<proteinExistence type="predicted"/>
<organism evidence="3 4">
    <name type="scientific">Metallosphaera yellowstonensis MK1</name>
    <dbReference type="NCBI Taxonomy" id="671065"/>
    <lineage>
        <taxon>Archaea</taxon>
        <taxon>Thermoproteota</taxon>
        <taxon>Thermoprotei</taxon>
        <taxon>Sulfolobales</taxon>
        <taxon>Sulfolobaceae</taxon>
        <taxon>Metallosphaera</taxon>
    </lineage>
</organism>
<gene>
    <name evidence="3" type="ORF">MetMK1DRAFT_00020700</name>
</gene>
<dbReference type="Proteomes" id="UP000003980">
    <property type="component" value="Unassembled WGS sequence"/>
</dbReference>
<dbReference type="PANTHER" id="PTHR42949:SF3">
    <property type="entry name" value="ANAEROBIC GLYCEROL-3-PHOSPHATE DEHYDROGENASE SUBUNIT B"/>
    <property type="match status" value="1"/>
</dbReference>
<dbReference type="GO" id="GO:0016491">
    <property type="term" value="F:oxidoreductase activity"/>
    <property type="evidence" value="ECO:0007669"/>
    <property type="project" value="UniProtKB-KW"/>
</dbReference>
<dbReference type="InterPro" id="IPR041854">
    <property type="entry name" value="BFD-like_2Fe2S-bd_dom_sf"/>
</dbReference>
<dbReference type="AlphaFoldDB" id="H2C693"/>
<dbReference type="PANTHER" id="PTHR42949">
    <property type="entry name" value="ANAEROBIC GLYCEROL-3-PHOSPHATE DEHYDROGENASE SUBUNIT B"/>
    <property type="match status" value="1"/>
</dbReference>
<accession>H2C693</accession>
<dbReference type="InterPro" id="IPR051691">
    <property type="entry name" value="Metab_Enz_Cyan_OpOx_G3PDH"/>
</dbReference>
<dbReference type="SUPFAM" id="SSF51905">
    <property type="entry name" value="FAD/NAD(P)-binding domain"/>
    <property type="match status" value="1"/>
</dbReference>
<dbReference type="EMBL" id="JH597768">
    <property type="protein sequence ID" value="EHP69320.1"/>
    <property type="molecule type" value="Genomic_DNA"/>
</dbReference>
<dbReference type="Gene3D" id="1.10.10.1100">
    <property type="entry name" value="BFD-like [2Fe-2S]-binding domain"/>
    <property type="match status" value="1"/>
</dbReference>
<keyword evidence="4" id="KW-1185">Reference proteome</keyword>